<sequence>MSRKSIVWAVVAAVSLLIPAAAMFVWQGQGWPAVLFVVWTIGAAAAFVASDRRSERRRHARMLELMQNSAIETLSHHRHDWMNELQILYGYLRLGKPDKAVAVVDRIRRRMEQDSRISHLGVPKLAAFFLSFRTVCDTMRLEVDVEEGFGVKDRGLDGERLTSAVIGLVNVMRFRAAASSEEENVLRLRFRSEERQARLVMTFEGRLAGEDSLVAELERVLDGFGRLTEENRSDPETATAAGRTIVVAFPLEERAV</sequence>
<keyword evidence="4" id="KW-0812">Transmembrane</keyword>
<keyword evidence="3" id="KW-0418">Kinase</keyword>
<evidence type="ECO:0000256" key="4">
    <source>
        <dbReference type="SAM" id="Phobius"/>
    </source>
</evidence>
<dbReference type="AlphaFoldDB" id="A0A841TXL9"/>
<dbReference type="EMBL" id="JACJVR010000052">
    <property type="protein sequence ID" value="MBB6692349.1"/>
    <property type="molecule type" value="Genomic_DNA"/>
</dbReference>
<dbReference type="RefSeq" id="WP_185136340.1">
    <property type="nucleotide sequence ID" value="NZ_BORM01000009.1"/>
</dbReference>
<keyword evidence="8" id="KW-1185">Reference proteome</keyword>
<dbReference type="InterPro" id="IPR037100">
    <property type="entry name" value="Spo0B_C_sf"/>
</dbReference>
<keyword evidence="1" id="KW-0597">Phosphoprotein</keyword>
<evidence type="ECO:0000256" key="3">
    <source>
        <dbReference type="ARBA" id="ARBA00022777"/>
    </source>
</evidence>
<comment type="caution">
    <text evidence="7">The sequence shown here is derived from an EMBL/GenBank/DDBJ whole genome shotgun (WGS) entry which is preliminary data.</text>
</comment>
<dbReference type="Pfam" id="PF14689">
    <property type="entry name" value="SPOB_a"/>
    <property type="match status" value="1"/>
</dbReference>
<organism evidence="7 8">
    <name type="scientific">Cohnella xylanilytica</name>
    <dbReference type="NCBI Taxonomy" id="557555"/>
    <lineage>
        <taxon>Bacteria</taxon>
        <taxon>Bacillati</taxon>
        <taxon>Bacillota</taxon>
        <taxon>Bacilli</taxon>
        <taxon>Bacillales</taxon>
        <taxon>Paenibacillaceae</taxon>
        <taxon>Cohnella</taxon>
    </lineage>
</organism>
<dbReference type="SUPFAM" id="SSF55890">
    <property type="entry name" value="Sporulation response regulatory protein Spo0B"/>
    <property type="match status" value="1"/>
</dbReference>
<evidence type="ECO:0000256" key="1">
    <source>
        <dbReference type="ARBA" id="ARBA00022553"/>
    </source>
</evidence>
<feature type="domain" description="Sporulation initiation phosphotransferase B C-terminal" evidence="5">
    <location>
        <begin position="123"/>
        <end position="218"/>
    </location>
</feature>
<dbReference type="InterPro" id="IPR039506">
    <property type="entry name" value="SPOB_a"/>
</dbReference>
<feature type="domain" description="SpoOB alpha-helical" evidence="6">
    <location>
        <begin position="69"/>
        <end position="119"/>
    </location>
</feature>
<evidence type="ECO:0000313" key="7">
    <source>
        <dbReference type="EMBL" id="MBB6692349.1"/>
    </source>
</evidence>
<keyword evidence="4" id="KW-1133">Transmembrane helix</keyword>
<proteinExistence type="predicted"/>
<gene>
    <name evidence="7" type="ORF">H7B90_13135</name>
</gene>
<evidence type="ECO:0000259" key="5">
    <source>
        <dbReference type="Pfam" id="PF14682"/>
    </source>
</evidence>
<dbReference type="Proteomes" id="UP000553776">
    <property type="component" value="Unassembled WGS sequence"/>
</dbReference>
<feature type="transmembrane region" description="Helical" evidence="4">
    <location>
        <begin position="32"/>
        <end position="49"/>
    </location>
</feature>
<dbReference type="Gene3D" id="3.30.565.30">
    <property type="entry name" value="Sporulation initiation phosphotransferase B (SpoOB), C-terminal domain"/>
    <property type="match status" value="1"/>
</dbReference>
<keyword evidence="2" id="KW-0808">Transferase</keyword>
<dbReference type="Gene3D" id="1.10.287.130">
    <property type="match status" value="1"/>
</dbReference>
<dbReference type="GO" id="GO:0000155">
    <property type="term" value="F:phosphorelay sensor kinase activity"/>
    <property type="evidence" value="ECO:0007669"/>
    <property type="project" value="InterPro"/>
</dbReference>
<keyword evidence="4" id="KW-0472">Membrane</keyword>
<evidence type="ECO:0000313" key="8">
    <source>
        <dbReference type="Proteomes" id="UP000553776"/>
    </source>
</evidence>
<protein>
    <submittedName>
        <fullName evidence="7">Spo0B domain-containing protein</fullName>
    </submittedName>
</protein>
<dbReference type="Pfam" id="PF14682">
    <property type="entry name" value="SPOB_ab"/>
    <property type="match status" value="1"/>
</dbReference>
<dbReference type="InterPro" id="IPR016122">
    <property type="entry name" value="SpoOB_C"/>
</dbReference>
<evidence type="ECO:0000256" key="2">
    <source>
        <dbReference type="ARBA" id="ARBA00022679"/>
    </source>
</evidence>
<reference evidence="7 8" key="1">
    <citation type="submission" date="2020-08" db="EMBL/GenBank/DDBJ databases">
        <title>Cohnella phylogeny.</title>
        <authorList>
            <person name="Dunlap C."/>
        </authorList>
    </citation>
    <scope>NUCLEOTIDE SEQUENCE [LARGE SCALE GENOMIC DNA]</scope>
    <source>
        <strain evidence="7 8">DSM 25239</strain>
    </source>
</reference>
<accession>A0A841TXL9</accession>
<name>A0A841TXL9_9BACL</name>
<dbReference type="InterPro" id="IPR016120">
    <property type="entry name" value="Sig_transdc_His_kin_SpoOB"/>
</dbReference>
<evidence type="ECO:0000259" key="6">
    <source>
        <dbReference type="Pfam" id="PF14689"/>
    </source>
</evidence>